<dbReference type="Proteomes" id="UP000596192">
    <property type="component" value="Chromosome"/>
</dbReference>
<dbReference type="PANTHER" id="PTHR42739">
    <property type="entry name" value="MALATE SYNTHASE G"/>
    <property type="match status" value="1"/>
</dbReference>
<feature type="binding site" evidence="11">
    <location>
        <position position="541"/>
    </location>
    <ligand>
        <name>acetyl-CoA</name>
        <dbReference type="ChEBI" id="CHEBI:57288"/>
    </ligand>
</feature>
<keyword evidence="8 11" id="KW-0558">Oxidation</keyword>
<proteinExistence type="inferred from homology"/>
<evidence type="ECO:0000256" key="3">
    <source>
        <dbReference type="ARBA" id="ARBA00022490"/>
    </source>
</evidence>
<feature type="binding site" evidence="11">
    <location>
        <position position="340"/>
    </location>
    <ligand>
        <name>glyoxylate</name>
        <dbReference type="ChEBI" id="CHEBI:36655"/>
    </ligand>
</feature>
<feature type="domain" description="Malate synthase G alpha-beta insertion" evidence="17">
    <location>
        <begin position="160"/>
        <end position="235"/>
    </location>
</feature>
<dbReference type="InterPro" id="IPR001465">
    <property type="entry name" value="Malate_synthase_TIM"/>
</dbReference>
<feature type="binding site" evidence="11">
    <location>
        <begin position="125"/>
        <end position="126"/>
    </location>
    <ligand>
        <name>acetyl-CoA</name>
        <dbReference type="ChEBI" id="CHEBI:57288"/>
    </ligand>
</feature>
<keyword evidence="3 11" id="KW-0963">Cytoplasm</keyword>
<keyword evidence="7 11" id="KW-0460">Magnesium</keyword>
<dbReference type="EMBL" id="CP066310">
    <property type="protein sequence ID" value="QQE89348.1"/>
    <property type="molecule type" value="Genomic_DNA"/>
</dbReference>
<feature type="binding site" evidence="11">
    <location>
        <position position="460"/>
    </location>
    <ligand>
        <name>Mg(2+)</name>
        <dbReference type="ChEBI" id="CHEBI:18420"/>
    </ligand>
</feature>
<evidence type="ECO:0000256" key="4">
    <source>
        <dbReference type="ARBA" id="ARBA00022532"/>
    </source>
</evidence>
<dbReference type="CDD" id="cd00728">
    <property type="entry name" value="malate_synt_G"/>
    <property type="match status" value="1"/>
</dbReference>
<dbReference type="GO" id="GO:0006099">
    <property type="term" value="P:tricarboxylic acid cycle"/>
    <property type="evidence" value="ECO:0007669"/>
    <property type="project" value="UniProtKB-KW"/>
</dbReference>
<evidence type="ECO:0000256" key="6">
    <source>
        <dbReference type="ARBA" id="ARBA00022723"/>
    </source>
</evidence>
<feature type="binding site" evidence="11">
    <location>
        <position position="432"/>
    </location>
    <ligand>
        <name>Mg(2+)</name>
        <dbReference type="ChEBI" id="CHEBI:18420"/>
    </ligand>
</feature>
<keyword evidence="6 11" id="KW-0479">Metal-binding</keyword>
<comment type="catalytic activity">
    <reaction evidence="9 11 14">
        <text>glyoxylate + acetyl-CoA + H2O = (S)-malate + CoA + H(+)</text>
        <dbReference type="Rhea" id="RHEA:18181"/>
        <dbReference type="ChEBI" id="CHEBI:15377"/>
        <dbReference type="ChEBI" id="CHEBI:15378"/>
        <dbReference type="ChEBI" id="CHEBI:15589"/>
        <dbReference type="ChEBI" id="CHEBI:36655"/>
        <dbReference type="ChEBI" id="CHEBI:57287"/>
        <dbReference type="ChEBI" id="CHEBI:57288"/>
        <dbReference type="EC" id="2.3.3.9"/>
    </reaction>
</comment>
<comment type="subunit">
    <text evidence="11">Monomer.</text>
</comment>
<evidence type="ECO:0000259" key="15">
    <source>
        <dbReference type="Pfam" id="PF01274"/>
    </source>
</evidence>
<feature type="binding site" evidence="11">
    <location>
        <position position="432"/>
    </location>
    <ligand>
        <name>glyoxylate</name>
        <dbReference type="ChEBI" id="CHEBI:36655"/>
    </ligand>
</feature>
<evidence type="ECO:0000256" key="5">
    <source>
        <dbReference type="ARBA" id="ARBA00022679"/>
    </source>
</evidence>
<dbReference type="PANTHER" id="PTHR42739:SF1">
    <property type="entry name" value="MALATE SYNTHASE G"/>
    <property type="match status" value="1"/>
</dbReference>
<dbReference type="RefSeq" id="WP_198867199.1">
    <property type="nucleotide sequence ID" value="NZ_CP066310.1"/>
</dbReference>
<dbReference type="NCBIfam" id="TIGR01345">
    <property type="entry name" value="malate_syn_G"/>
    <property type="match status" value="1"/>
</dbReference>
<evidence type="ECO:0000256" key="1">
    <source>
        <dbReference type="ARBA" id="ARBA00001946"/>
    </source>
</evidence>
<feature type="binding site" evidence="11">
    <location>
        <position position="118"/>
    </location>
    <ligand>
        <name>acetyl-CoA</name>
        <dbReference type="ChEBI" id="CHEBI:57288"/>
    </ligand>
</feature>
<feature type="binding site" evidence="11">
    <location>
        <begin position="457"/>
        <end position="460"/>
    </location>
    <ligand>
        <name>glyoxylate</name>
        <dbReference type="ChEBI" id="CHEBI:36655"/>
    </ligand>
</feature>
<reference evidence="19 20" key="1">
    <citation type="submission" date="2020-12" db="EMBL/GenBank/DDBJ databases">
        <title>Genomic Analysis and Response surface optimization of nitrogen-fixing conditions for A. chroococcum strain HR1, Isolation from rhizosphere soil.</title>
        <authorList>
            <person name="Li J."/>
            <person name="Yang H."/>
            <person name="Liu H."/>
            <person name="Wang C."/>
            <person name="Tian Y."/>
            <person name="Lu X.Y."/>
        </authorList>
    </citation>
    <scope>NUCLEOTIDE SEQUENCE [LARGE SCALE GENOMIC DNA]</scope>
    <source>
        <strain evidence="19 20">HR1</strain>
    </source>
</reference>
<dbReference type="Pfam" id="PF01274">
    <property type="entry name" value="MS_TIM-barrel"/>
    <property type="match status" value="1"/>
</dbReference>
<evidence type="ECO:0000256" key="11">
    <source>
        <dbReference type="HAMAP-Rule" id="MF_00641"/>
    </source>
</evidence>
<feature type="domain" description="Malate synthase N-terminal" evidence="16">
    <location>
        <begin position="16"/>
        <end position="71"/>
    </location>
</feature>
<dbReference type="GO" id="GO:0005829">
    <property type="term" value="C:cytosol"/>
    <property type="evidence" value="ECO:0007669"/>
    <property type="project" value="TreeGrafter"/>
</dbReference>
<dbReference type="AlphaFoldDB" id="A0AAP9YEN4"/>
<dbReference type="EC" id="2.3.3.9" evidence="11 12"/>
<dbReference type="InterPro" id="IPR048355">
    <property type="entry name" value="MS_C"/>
</dbReference>
<comment type="similarity">
    <text evidence="11 14">Belongs to the malate synthase family. GlcB subfamily.</text>
</comment>
<evidence type="ECO:0000313" key="19">
    <source>
        <dbReference type="EMBL" id="QQE89348.1"/>
    </source>
</evidence>
<evidence type="ECO:0000313" key="20">
    <source>
        <dbReference type="Proteomes" id="UP000596192"/>
    </source>
</evidence>
<organism evidence="19 20">
    <name type="scientific">Azotobacter chroococcum</name>
    <dbReference type="NCBI Taxonomy" id="353"/>
    <lineage>
        <taxon>Bacteria</taxon>
        <taxon>Pseudomonadati</taxon>
        <taxon>Pseudomonadota</taxon>
        <taxon>Gammaproteobacteria</taxon>
        <taxon>Pseudomonadales</taxon>
        <taxon>Pseudomonadaceae</taxon>
        <taxon>Azotobacter</taxon>
    </lineage>
</organism>
<comment type="cofactor">
    <cofactor evidence="1 11">
        <name>Mg(2+)</name>
        <dbReference type="ChEBI" id="CHEBI:18420"/>
    </cofactor>
</comment>
<comment type="function">
    <text evidence="10 11">Involved in the glycolate utilization. Catalyzes the condensation and subsequent hydrolysis of acetyl-coenzyme A (acetyl-CoA) and glyoxylate to form malate and CoA.</text>
</comment>
<evidence type="ECO:0000256" key="2">
    <source>
        <dbReference type="ARBA" id="ARBA00022435"/>
    </source>
</evidence>
<evidence type="ECO:0000256" key="12">
    <source>
        <dbReference type="NCBIfam" id="TIGR01345"/>
    </source>
</evidence>
<evidence type="ECO:0000256" key="10">
    <source>
        <dbReference type="ARBA" id="ARBA00054368"/>
    </source>
</evidence>
<evidence type="ECO:0000256" key="14">
    <source>
        <dbReference type="RuleBase" id="RU003572"/>
    </source>
</evidence>
<dbReference type="GO" id="GO:0000287">
    <property type="term" value="F:magnesium ion binding"/>
    <property type="evidence" value="ECO:0007669"/>
    <property type="project" value="TreeGrafter"/>
</dbReference>
<comment type="pathway">
    <text evidence="11 14">Carbohydrate metabolism; glyoxylate cycle; (S)-malate from isocitrate: step 2/2.</text>
</comment>
<evidence type="ECO:0000256" key="8">
    <source>
        <dbReference type="ARBA" id="ARBA00023097"/>
    </source>
</evidence>
<feature type="binding site" evidence="11">
    <location>
        <position position="313"/>
    </location>
    <ligand>
        <name>acetyl-CoA</name>
        <dbReference type="ChEBI" id="CHEBI:57288"/>
    </ligand>
</feature>
<feature type="active site" description="Proton donor" evidence="11 13">
    <location>
        <position position="631"/>
    </location>
</feature>
<dbReference type="InterPro" id="IPR006253">
    <property type="entry name" value="Malate_synthG"/>
</dbReference>
<dbReference type="GO" id="GO:0006097">
    <property type="term" value="P:glyoxylate cycle"/>
    <property type="evidence" value="ECO:0007669"/>
    <property type="project" value="UniProtKB-UniRule"/>
</dbReference>
<dbReference type="SUPFAM" id="SSF51645">
    <property type="entry name" value="Malate synthase G"/>
    <property type="match status" value="1"/>
</dbReference>
<name>A0AAP9YEN4_9GAMM</name>
<keyword evidence="5 11" id="KW-0808">Transferase</keyword>
<evidence type="ECO:0000256" key="7">
    <source>
        <dbReference type="ARBA" id="ARBA00022842"/>
    </source>
</evidence>
<feature type="binding site" evidence="11">
    <location>
        <position position="276"/>
    </location>
    <ligand>
        <name>acetyl-CoA</name>
        <dbReference type="ChEBI" id="CHEBI:57288"/>
    </ligand>
</feature>
<dbReference type="Gene3D" id="3.20.20.360">
    <property type="entry name" value="Malate synthase, domain 3"/>
    <property type="match status" value="2"/>
</dbReference>
<keyword evidence="2 11" id="KW-0329">Glyoxylate bypass</keyword>
<dbReference type="GO" id="GO:0009436">
    <property type="term" value="P:glyoxylate catabolic process"/>
    <property type="evidence" value="ECO:0007669"/>
    <property type="project" value="TreeGrafter"/>
</dbReference>
<dbReference type="InterPro" id="IPR011076">
    <property type="entry name" value="Malate_synth_sf"/>
</dbReference>
<comment type="subcellular location">
    <subcellularLocation>
        <location evidence="11 14">Cytoplasm</location>
    </subcellularLocation>
</comment>
<evidence type="ECO:0000259" key="17">
    <source>
        <dbReference type="Pfam" id="PF20658"/>
    </source>
</evidence>
<accession>A0AAP9YEN4</accession>
<evidence type="ECO:0000259" key="16">
    <source>
        <dbReference type="Pfam" id="PF20656"/>
    </source>
</evidence>
<dbReference type="Gene3D" id="1.20.1220.12">
    <property type="entry name" value="Malate synthase, domain III"/>
    <property type="match status" value="1"/>
</dbReference>
<dbReference type="Pfam" id="PF20659">
    <property type="entry name" value="MS_C"/>
    <property type="match status" value="1"/>
</dbReference>
<dbReference type="Pfam" id="PF20658">
    <property type="entry name" value="MSG_insertion"/>
    <property type="match status" value="1"/>
</dbReference>
<protein>
    <recommendedName>
        <fullName evidence="11 12">Malate synthase G</fullName>
        <ecNumber evidence="11 12">2.3.3.9</ecNumber>
    </recommendedName>
</protein>
<sequence length="724" mass="78787">MSERVQVGGLQVAKVLYDFINAEAIPGTGVDVAAFWAGAANVIHDLAPKNRALLAKRDELQAKIDAWHQARAGQGHDAAAYKAFLQEIGYLLPEPEDFVASTENVDDEIARMAGPQLVVPIMNARFALNAANARWGSLYDALYGTDAIPEEGGAEKGQGYNKVRGDKVIAFARAFLDEAAPLEGASHVDAAGYRIDGGKLVVALKNGSKTGLQNPAQLVGFQGEAAAPKAVLLKHNGIHFEIQIDPQSPIGKTDAAGVKDVLMEAALTTIMDCEDSVAAVDADDKVIAYKNWLGLMKGDLAEEVAKGGSTFTRTMNADREYTAVGGGALTLHGRSLLFVRNVGHLMTNDAILDKDGNEVPEGIQDALFTSLIAIHNLKGNTSRKNSRTGSVYIVKPKMHGPEEVAFTNELFGRVEDILGLTRNTLKVGIMDEERRTTVNLKACIKAARERVVFINTGFLDRTGDELHTSMEAGPMIRKGEMKNAAWIKAYENWNVDNGLACGLSGRAQIGKGMWAMPDLMAAMLEQKIVHPLAGANTAWVPSPTAAALHALHYHKVDVFARQQELAKRERASLDDILSIPLAKDTNWSAAEIQQELDNNAQGILGYVVRWIDQGVGCSKVPDINDVGLMEDRATLRISSQHISNWLRHGVCTREQVMETMQRMAVVVDRQNANDPLYRPMAPNFDGVAFQAAVELVVEGTRQPNGYTEPVLHRRRREFKAKHGL</sequence>
<dbReference type="HAMAP" id="MF_00641">
    <property type="entry name" value="Malate_synth_G"/>
    <property type="match status" value="1"/>
</dbReference>
<feature type="active site" description="Proton acceptor" evidence="11 13">
    <location>
        <position position="340"/>
    </location>
</feature>
<dbReference type="InterPro" id="IPR048357">
    <property type="entry name" value="MSG_insertion"/>
</dbReference>
<dbReference type="InterPro" id="IPR046363">
    <property type="entry name" value="MS_N_TIM-barrel_dom"/>
</dbReference>
<dbReference type="FunFam" id="3.20.20.360:FF:000002">
    <property type="entry name" value="Malate synthase G"/>
    <property type="match status" value="1"/>
</dbReference>
<evidence type="ECO:0000256" key="9">
    <source>
        <dbReference type="ARBA" id="ARBA00047918"/>
    </source>
</evidence>
<dbReference type="NCBIfam" id="NF002825">
    <property type="entry name" value="PRK02999.1"/>
    <property type="match status" value="1"/>
</dbReference>
<dbReference type="InterPro" id="IPR048356">
    <property type="entry name" value="MS_N"/>
</dbReference>
<keyword evidence="4 11" id="KW-0816">Tricarboxylic acid cycle</keyword>
<gene>
    <name evidence="11" type="primary">glcB</name>
    <name evidence="19" type="ORF">GKQ51_03035</name>
</gene>
<dbReference type="GO" id="GO:0004474">
    <property type="term" value="F:malate synthase activity"/>
    <property type="evidence" value="ECO:0007669"/>
    <property type="project" value="UniProtKB-UniRule"/>
</dbReference>
<dbReference type="Pfam" id="PF20656">
    <property type="entry name" value="MS_N"/>
    <property type="match status" value="1"/>
</dbReference>
<feature type="domain" description="Malate synthase TIM barrel" evidence="15">
    <location>
        <begin position="337"/>
        <end position="577"/>
    </location>
</feature>
<feature type="domain" description="Malate synthase C-terminal" evidence="18">
    <location>
        <begin position="591"/>
        <end position="681"/>
    </location>
</feature>
<dbReference type="InterPro" id="IPR044856">
    <property type="entry name" value="Malate_synth_C_sf"/>
</dbReference>
<evidence type="ECO:0000259" key="18">
    <source>
        <dbReference type="Pfam" id="PF20659"/>
    </source>
</evidence>
<evidence type="ECO:0000256" key="13">
    <source>
        <dbReference type="PIRSR" id="PIRSR601465-50"/>
    </source>
</evidence>
<feature type="modified residue" description="Cysteine sulfenic acid (-SOH)" evidence="11">
    <location>
        <position position="617"/>
    </location>
</feature>
<keyword evidence="19" id="KW-0012">Acyltransferase</keyword>
<comment type="caution">
    <text evidence="11">Lacks conserved residue(s) required for the propagation of feature annotation.</text>
</comment>